<proteinExistence type="predicted"/>
<comment type="caution">
    <text evidence="1">The sequence shown here is derived from an EMBL/GenBank/DDBJ whole genome shotgun (WGS) entry which is preliminary data.</text>
</comment>
<dbReference type="AlphaFoldDB" id="A0A9D9GXL8"/>
<evidence type="ECO:0000313" key="2">
    <source>
        <dbReference type="Proteomes" id="UP000823613"/>
    </source>
</evidence>
<protein>
    <recommendedName>
        <fullName evidence="3">Lipoprotein</fullName>
    </recommendedName>
</protein>
<reference evidence="1" key="2">
    <citation type="journal article" date="2021" name="PeerJ">
        <title>Extensive microbial diversity within the chicken gut microbiome revealed by metagenomics and culture.</title>
        <authorList>
            <person name="Gilroy R."/>
            <person name="Ravi A."/>
            <person name="Getino M."/>
            <person name="Pursley I."/>
            <person name="Horton D.L."/>
            <person name="Alikhan N.F."/>
            <person name="Baker D."/>
            <person name="Gharbi K."/>
            <person name="Hall N."/>
            <person name="Watson M."/>
            <person name="Adriaenssens E.M."/>
            <person name="Foster-Nyarko E."/>
            <person name="Jarju S."/>
            <person name="Secka A."/>
            <person name="Antonio M."/>
            <person name="Oren A."/>
            <person name="Chaudhuri R.R."/>
            <person name="La Ragione R."/>
            <person name="Hildebrand F."/>
            <person name="Pallen M.J."/>
        </authorList>
    </citation>
    <scope>NUCLEOTIDE SEQUENCE</scope>
    <source>
        <strain evidence="1">11159</strain>
    </source>
</reference>
<name>A0A9D9GXL8_9BACL</name>
<dbReference type="PROSITE" id="PS51257">
    <property type="entry name" value="PROKAR_LIPOPROTEIN"/>
    <property type="match status" value="1"/>
</dbReference>
<dbReference type="EMBL" id="JADIMY010000079">
    <property type="protein sequence ID" value="MBO8427703.1"/>
    <property type="molecule type" value="Genomic_DNA"/>
</dbReference>
<evidence type="ECO:0008006" key="3">
    <source>
        <dbReference type="Google" id="ProtNLM"/>
    </source>
</evidence>
<dbReference type="Proteomes" id="UP000823613">
    <property type="component" value="Unassembled WGS sequence"/>
</dbReference>
<reference evidence="1" key="1">
    <citation type="submission" date="2020-10" db="EMBL/GenBank/DDBJ databases">
        <authorList>
            <person name="Gilroy R."/>
        </authorList>
    </citation>
    <scope>NUCLEOTIDE SEQUENCE</scope>
    <source>
        <strain evidence="1">11159</strain>
    </source>
</reference>
<sequence>MKKQSLLILTLLSVGLSGCNSETVDYGQFSNIFSNLQTGFSVSGSLVNNVTYYTTLDYTAIDENHPATTHTYEYDLTYTNTENYQGADRRYYEVIDGERNYLQGENTYNDNGYVMMNYLDYDNSVYSDGEVYDDSYNRTPFSASLLIDPFALMDLSDFTPLSDGTGVTLNALMSTILFSTFYSNMDDIPSDITVSEITFTYDGDNLKGSFTSAPFQTTETSEEGTYNLYAEYRYEGEFTLTNIGTANSKDLVRPEPEKPENAPLANALKNMKNSDVTVYRHLYPVVNGEEVQQQECVNMYFDKDTFSAYNQCYDAIQTEQQVPTAPTANDFYMYSSEEDGRYLMPYVQTGYNDETEQYTFGIGGSYSSLYGLSFYDCLPLLCNDSSDYVVSANTFNKNEDGSYSPINDNLPYIGVELLIPPFAAVSWVAYGYTTECNIYLTEDEQYIDHVDFYYDDGQGTLGLLKLTYSNVGTTDVPFDITVA</sequence>
<evidence type="ECO:0000313" key="1">
    <source>
        <dbReference type="EMBL" id="MBO8427703.1"/>
    </source>
</evidence>
<organism evidence="1 2">
    <name type="scientific">Candidatus Onthovivens merdipullorum</name>
    <dbReference type="NCBI Taxonomy" id="2840889"/>
    <lineage>
        <taxon>Bacteria</taxon>
        <taxon>Bacillati</taxon>
        <taxon>Bacillota</taxon>
        <taxon>Bacilli</taxon>
        <taxon>Bacillales</taxon>
        <taxon>Candidatus Onthovivens</taxon>
    </lineage>
</organism>
<gene>
    <name evidence="1" type="ORF">IAC58_04025</name>
</gene>
<accession>A0A9D9GXL8</accession>